<dbReference type="RefSeq" id="WP_153240583.1">
    <property type="nucleotide sequence ID" value="NZ_CP036422.1"/>
</dbReference>
<dbReference type="InterPro" id="IPR051550">
    <property type="entry name" value="SCF-Subunits/Alg-Epimerases"/>
</dbReference>
<dbReference type="PANTHER" id="PTHR22990:SF15">
    <property type="entry name" value="F-BOX ONLY PROTEIN 10"/>
    <property type="match status" value="1"/>
</dbReference>
<keyword evidence="3" id="KW-0677">Repeat</keyword>
<dbReference type="AlphaFoldDB" id="A0A5P9NNS6"/>
<evidence type="ECO:0000256" key="1">
    <source>
        <dbReference type="ARBA" id="ARBA00022617"/>
    </source>
</evidence>
<keyword evidence="4 5" id="KW-0408">Iron</keyword>
<protein>
    <submittedName>
        <fullName evidence="7">Cytochrome-c peroxidase</fullName>
    </submittedName>
</protein>
<dbReference type="GO" id="GO:0020037">
    <property type="term" value="F:heme binding"/>
    <property type="evidence" value="ECO:0007669"/>
    <property type="project" value="InterPro"/>
</dbReference>
<dbReference type="InterPro" id="IPR009056">
    <property type="entry name" value="Cyt_c-like_dom"/>
</dbReference>
<dbReference type="SUPFAM" id="SSF51126">
    <property type="entry name" value="Pectin lyase-like"/>
    <property type="match status" value="1"/>
</dbReference>
<dbReference type="SUPFAM" id="SSF46626">
    <property type="entry name" value="Cytochrome c"/>
    <property type="match status" value="1"/>
</dbReference>
<evidence type="ECO:0000256" key="4">
    <source>
        <dbReference type="ARBA" id="ARBA00023004"/>
    </source>
</evidence>
<accession>A0A5P9NNS6</accession>
<dbReference type="EMBL" id="CP036422">
    <property type="protein sequence ID" value="QFU77437.1"/>
    <property type="molecule type" value="Genomic_DNA"/>
</dbReference>
<dbReference type="Proteomes" id="UP000326287">
    <property type="component" value="Chromosome"/>
</dbReference>
<dbReference type="InterPro" id="IPR039448">
    <property type="entry name" value="Beta_helix"/>
</dbReference>
<dbReference type="InterPro" id="IPR022442">
    <property type="entry name" value="SO_2930-like_dom"/>
</dbReference>
<dbReference type="Pfam" id="PF13229">
    <property type="entry name" value="Beta_helix"/>
    <property type="match status" value="1"/>
</dbReference>
<proteinExistence type="predicted"/>
<keyword evidence="1 5" id="KW-0349">Heme</keyword>
<dbReference type="GO" id="GO:0046872">
    <property type="term" value="F:metal ion binding"/>
    <property type="evidence" value="ECO:0007669"/>
    <property type="project" value="UniProtKB-KW"/>
</dbReference>
<keyword evidence="7" id="KW-0575">Peroxidase</keyword>
<dbReference type="NCBIfam" id="TIGR03805">
    <property type="entry name" value="beta_helix_1"/>
    <property type="match status" value="1"/>
</dbReference>
<dbReference type="PROSITE" id="PS51007">
    <property type="entry name" value="CYTC"/>
    <property type="match status" value="1"/>
</dbReference>
<dbReference type="Gene3D" id="2.160.20.10">
    <property type="entry name" value="Single-stranded right-handed beta-helix, Pectin lyase-like"/>
    <property type="match status" value="1"/>
</dbReference>
<evidence type="ECO:0000256" key="2">
    <source>
        <dbReference type="ARBA" id="ARBA00022723"/>
    </source>
</evidence>
<evidence type="ECO:0000256" key="5">
    <source>
        <dbReference type="PROSITE-ProRule" id="PRU00433"/>
    </source>
</evidence>
<evidence type="ECO:0000313" key="8">
    <source>
        <dbReference type="Proteomes" id="UP000326287"/>
    </source>
</evidence>
<sequence>MNKLVAAVGAVVLLAGGYYLGNSNTPEPTVIKVPEAPKAAFNSSGAEELAAAGVASAQIRSLKTPASGELIIVKDGESIQDAVKAAQPGATIKVMPGTYKETVYVDKDNITLSGVIEQGEYPVMDGEGVLNDAVLYSGNGFTVENMYITRYKGNGIMGQAGNNFIIRNNFVIDTGVYGIFPQLGKNGLVSHNVISGIEDAAIYVGMSDNIDVVYNQVFESVAGIEIENSRKALVEANYVYDNTGGILAFITPGLPIKDCGDVIIRNNFVVNNNHENFAIPGSLVSNIPEGTGMLIMACDDVVVENNIVTGNDSVGILFTDFSLATNAARDPDSDPYPNRPKILNNLMLDNGKNPTKLVQAFLATKLKTEGQDVIDTVGMDDGCILDRNRYRTVGLDKYTECDFDSTANVPTYMLPDPVAPRKDDPNMDVGKLAYYGVCAGCHAYSSRMIGPPTQIVQALYMDNPEGIAAYAANPVKKRDDYPEMPPQSHLDEETRLAAAEFMLKLKN</sequence>
<gene>
    <name evidence="7" type="ORF">EY643_18165</name>
</gene>
<evidence type="ECO:0000259" key="6">
    <source>
        <dbReference type="PROSITE" id="PS51007"/>
    </source>
</evidence>
<dbReference type="GO" id="GO:0009055">
    <property type="term" value="F:electron transfer activity"/>
    <property type="evidence" value="ECO:0007669"/>
    <property type="project" value="InterPro"/>
</dbReference>
<dbReference type="OrthoDB" id="338827at2"/>
<dbReference type="InterPro" id="IPR011050">
    <property type="entry name" value="Pectin_lyase_fold/virulence"/>
</dbReference>
<keyword evidence="2 5" id="KW-0479">Metal-binding</keyword>
<dbReference type="InterPro" id="IPR006626">
    <property type="entry name" value="PbH1"/>
</dbReference>
<dbReference type="GO" id="GO:0004601">
    <property type="term" value="F:peroxidase activity"/>
    <property type="evidence" value="ECO:0007669"/>
    <property type="project" value="UniProtKB-KW"/>
</dbReference>
<dbReference type="SMART" id="SM00710">
    <property type="entry name" value="PbH1"/>
    <property type="match status" value="6"/>
</dbReference>
<evidence type="ECO:0000313" key="7">
    <source>
        <dbReference type="EMBL" id="QFU77437.1"/>
    </source>
</evidence>
<dbReference type="InterPro" id="IPR012334">
    <property type="entry name" value="Pectin_lyas_fold"/>
</dbReference>
<evidence type="ECO:0000256" key="3">
    <source>
        <dbReference type="ARBA" id="ARBA00022737"/>
    </source>
</evidence>
<organism evidence="7 8">
    <name type="scientific">Halioglobus maricola</name>
    <dbReference type="NCBI Taxonomy" id="2601894"/>
    <lineage>
        <taxon>Bacteria</taxon>
        <taxon>Pseudomonadati</taxon>
        <taxon>Pseudomonadota</taxon>
        <taxon>Gammaproteobacteria</taxon>
        <taxon>Cellvibrionales</taxon>
        <taxon>Halieaceae</taxon>
        <taxon>Halioglobus</taxon>
    </lineage>
</organism>
<name>A0A5P9NNS6_9GAMM</name>
<feature type="domain" description="Cytochrome c" evidence="6">
    <location>
        <begin position="425"/>
        <end position="506"/>
    </location>
</feature>
<dbReference type="KEGG" id="halc:EY643_18165"/>
<dbReference type="InterPro" id="IPR036909">
    <property type="entry name" value="Cyt_c-like_dom_sf"/>
</dbReference>
<keyword evidence="7" id="KW-0560">Oxidoreductase</keyword>
<keyword evidence="8" id="KW-1185">Reference proteome</keyword>
<dbReference type="PANTHER" id="PTHR22990">
    <property type="entry name" value="F-BOX ONLY PROTEIN"/>
    <property type="match status" value="1"/>
</dbReference>
<reference evidence="7 8" key="1">
    <citation type="submission" date="2019-02" db="EMBL/GenBank/DDBJ databases">
        <authorList>
            <person name="Li S.-H."/>
        </authorList>
    </citation>
    <scope>NUCLEOTIDE SEQUENCE [LARGE SCALE GENOMIC DNA]</scope>
    <source>
        <strain evidence="7 8">IMCC14385</strain>
    </source>
</reference>